<dbReference type="PANTHER" id="PTHR10903:SF170">
    <property type="entry name" value="GTPASE IMAP FAMILY MEMBER 7"/>
    <property type="match status" value="1"/>
</dbReference>
<gene>
    <name evidence="5" type="primary">GIMAP9</name>
    <name evidence="5" type="ORF">AMEX_G4645</name>
</gene>
<dbReference type="EMBL" id="JAICCE010000003">
    <property type="protein sequence ID" value="KAG9279157.1"/>
    <property type="molecule type" value="Genomic_DNA"/>
</dbReference>
<keyword evidence="2" id="KW-0547">Nucleotide-binding</keyword>
<evidence type="ECO:0000259" key="4">
    <source>
        <dbReference type="PROSITE" id="PS51720"/>
    </source>
</evidence>
<dbReference type="InterPro" id="IPR027417">
    <property type="entry name" value="P-loop_NTPase"/>
</dbReference>
<proteinExistence type="inferred from homology"/>
<keyword evidence="3" id="KW-0342">GTP-binding</keyword>
<dbReference type="SUPFAM" id="SSF52540">
    <property type="entry name" value="P-loop containing nucleoside triphosphate hydrolases"/>
    <property type="match status" value="1"/>
</dbReference>
<dbReference type="PROSITE" id="PS51720">
    <property type="entry name" value="G_AIG1"/>
    <property type="match status" value="1"/>
</dbReference>
<dbReference type="Gene3D" id="3.40.50.300">
    <property type="entry name" value="P-loop containing nucleotide triphosphate hydrolases"/>
    <property type="match status" value="1"/>
</dbReference>
<evidence type="ECO:0000256" key="1">
    <source>
        <dbReference type="ARBA" id="ARBA00008535"/>
    </source>
</evidence>
<sequence>VSDLRIILLGKNSSEISRVGNFILGREAFDTEAPPPSVEQRSERAGGMVEGRYITIINTPHLFHPQLYLNTLDKRVIECMSLCSPGPHVLMLVLQPDDFTETDRHRLNHILHCLSEDPHKHTLVVTTQQLQSDSCVDPAKENVSQRIITEYTNTYVEFSRGCSRSDLVEMVVKMVVENGGSHLKWKEFKDAQVAIKQRQHEQTAQKEPERKISERSERLNLVVCGSDGSVKSSISDLILGQIEYSAESRSVCVRRDAEVCLQSEIEELKKTIPNLEENKHQTSIGKG</sequence>
<dbReference type="AlphaFoldDB" id="A0A8T2M7N3"/>
<dbReference type="PANTHER" id="PTHR10903">
    <property type="entry name" value="GTPASE, IMAP FAMILY MEMBER-RELATED"/>
    <property type="match status" value="1"/>
</dbReference>
<comment type="similarity">
    <text evidence="1">Belongs to the TRAFAC class TrmE-Era-EngA-EngB-Septin-like GTPase superfamily. AIG1/Toc34/Toc159-like paraseptin GTPase family. IAN subfamily.</text>
</comment>
<dbReference type="Pfam" id="PF04548">
    <property type="entry name" value="AIG1"/>
    <property type="match status" value="1"/>
</dbReference>
<accession>A0A8T2M7N3</accession>
<comment type="caution">
    <text evidence="5">The sequence shown here is derived from an EMBL/GenBank/DDBJ whole genome shotgun (WGS) entry which is preliminary data.</text>
</comment>
<feature type="domain" description="AIG1-type G" evidence="4">
    <location>
        <begin position="1"/>
        <end position="214"/>
    </location>
</feature>
<evidence type="ECO:0000313" key="5">
    <source>
        <dbReference type="EMBL" id="KAG9279157.1"/>
    </source>
</evidence>
<evidence type="ECO:0000256" key="2">
    <source>
        <dbReference type="ARBA" id="ARBA00022741"/>
    </source>
</evidence>
<dbReference type="GO" id="GO:0005525">
    <property type="term" value="F:GTP binding"/>
    <property type="evidence" value="ECO:0007669"/>
    <property type="project" value="UniProtKB-KW"/>
</dbReference>
<dbReference type="InterPro" id="IPR045058">
    <property type="entry name" value="GIMA/IAN/Toc"/>
</dbReference>
<dbReference type="InterPro" id="IPR006703">
    <property type="entry name" value="G_AIG1"/>
</dbReference>
<feature type="non-terminal residue" evidence="5">
    <location>
        <position position="1"/>
    </location>
</feature>
<protein>
    <submittedName>
        <fullName evidence="5">GTPase IMAP family member 8-like</fullName>
    </submittedName>
</protein>
<name>A0A8T2M7N3_ASTMX</name>
<evidence type="ECO:0000256" key="3">
    <source>
        <dbReference type="ARBA" id="ARBA00023134"/>
    </source>
</evidence>
<dbReference type="Proteomes" id="UP000752171">
    <property type="component" value="Unassembled WGS sequence"/>
</dbReference>
<reference evidence="5 6" key="1">
    <citation type="submission" date="2021-07" db="EMBL/GenBank/DDBJ databases">
        <authorList>
            <person name="Imarazene B."/>
            <person name="Zahm M."/>
            <person name="Klopp C."/>
            <person name="Cabau C."/>
            <person name="Beille S."/>
            <person name="Jouanno E."/>
            <person name="Castinel A."/>
            <person name="Lluch J."/>
            <person name="Gil L."/>
            <person name="Kuchtly C."/>
            <person name="Lopez Roques C."/>
            <person name="Donnadieu C."/>
            <person name="Parrinello H."/>
            <person name="Journot L."/>
            <person name="Du K."/>
            <person name="Schartl M."/>
            <person name="Retaux S."/>
            <person name="Guiguen Y."/>
        </authorList>
    </citation>
    <scope>NUCLEOTIDE SEQUENCE [LARGE SCALE GENOMIC DNA]</scope>
    <source>
        <strain evidence="5">Pach_M1</strain>
        <tissue evidence="5">Testis</tissue>
    </source>
</reference>
<evidence type="ECO:0000313" key="6">
    <source>
        <dbReference type="Proteomes" id="UP000752171"/>
    </source>
</evidence>
<organism evidence="5 6">
    <name type="scientific">Astyanax mexicanus</name>
    <name type="common">Blind cave fish</name>
    <name type="synonym">Astyanax fasciatus mexicanus</name>
    <dbReference type="NCBI Taxonomy" id="7994"/>
    <lineage>
        <taxon>Eukaryota</taxon>
        <taxon>Metazoa</taxon>
        <taxon>Chordata</taxon>
        <taxon>Craniata</taxon>
        <taxon>Vertebrata</taxon>
        <taxon>Euteleostomi</taxon>
        <taxon>Actinopterygii</taxon>
        <taxon>Neopterygii</taxon>
        <taxon>Teleostei</taxon>
        <taxon>Ostariophysi</taxon>
        <taxon>Characiformes</taxon>
        <taxon>Characoidei</taxon>
        <taxon>Acestrorhamphidae</taxon>
        <taxon>Acestrorhamphinae</taxon>
        <taxon>Astyanax</taxon>
    </lineage>
</organism>